<dbReference type="InterPro" id="IPR018490">
    <property type="entry name" value="cNMP-bd_dom_sf"/>
</dbReference>
<keyword evidence="6" id="KW-1185">Reference proteome</keyword>
<evidence type="ECO:0000256" key="1">
    <source>
        <dbReference type="ARBA" id="ARBA00023015"/>
    </source>
</evidence>
<dbReference type="RefSeq" id="WP_380859860.1">
    <property type="nucleotide sequence ID" value="NZ_JBHRXV010000006.1"/>
</dbReference>
<evidence type="ECO:0000256" key="3">
    <source>
        <dbReference type="ARBA" id="ARBA00023163"/>
    </source>
</evidence>
<accession>A0ABV7XDB4</accession>
<dbReference type="InterPro" id="IPR012318">
    <property type="entry name" value="HTH_CRP"/>
</dbReference>
<dbReference type="PROSITE" id="PS51063">
    <property type="entry name" value="HTH_CRP_2"/>
    <property type="match status" value="1"/>
</dbReference>
<organism evidence="5 6">
    <name type="scientific">Sphingoaurantiacus capsulatus</name>
    <dbReference type="NCBI Taxonomy" id="1771310"/>
    <lineage>
        <taxon>Bacteria</taxon>
        <taxon>Pseudomonadati</taxon>
        <taxon>Pseudomonadota</taxon>
        <taxon>Alphaproteobacteria</taxon>
        <taxon>Sphingomonadales</taxon>
        <taxon>Sphingosinicellaceae</taxon>
        <taxon>Sphingoaurantiacus</taxon>
    </lineage>
</organism>
<reference evidence="6" key="1">
    <citation type="journal article" date="2019" name="Int. J. Syst. Evol. Microbiol.">
        <title>The Global Catalogue of Microorganisms (GCM) 10K type strain sequencing project: providing services to taxonomists for standard genome sequencing and annotation.</title>
        <authorList>
            <consortium name="The Broad Institute Genomics Platform"/>
            <consortium name="The Broad Institute Genome Sequencing Center for Infectious Disease"/>
            <person name="Wu L."/>
            <person name="Ma J."/>
        </authorList>
    </citation>
    <scope>NUCLEOTIDE SEQUENCE [LARGE SCALE GENOMIC DNA]</scope>
    <source>
        <strain evidence="6">KCTC 42644</strain>
    </source>
</reference>
<evidence type="ECO:0000313" key="6">
    <source>
        <dbReference type="Proteomes" id="UP001595615"/>
    </source>
</evidence>
<dbReference type="InterPro" id="IPR036390">
    <property type="entry name" value="WH_DNA-bd_sf"/>
</dbReference>
<evidence type="ECO:0000256" key="2">
    <source>
        <dbReference type="ARBA" id="ARBA00023125"/>
    </source>
</evidence>
<dbReference type="SUPFAM" id="SSF46785">
    <property type="entry name" value="Winged helix' DNA-binding domain"/>
    <property type="match status" value="1"/>
</dbReference>
<evidence type="ECO:0000259" key="4">
    <source>
        <dbReference type="PROSITE" id="PS51063"/>
    </source>
</evidence>
<protein>
    <submittedName>
        <fullName evidence="5">Crp/Fnr family transcriptional regulator</fullName>
    </submittedName>
</protein>
<dbReference type="InterPro" id="IPR000595">
    <property type="entry name" value="cNMP-bd_dom"/>
</dbReference>
<dbReference type="Proteomes" id="UP001595615">
    <property type="component" value="Unassembled WGS sequence"/>
</dbReference>
<dbReference type="SMART" id="SM00100">
    <property type="entry name" value="cNMP"/>
    <property type="match status" value="1"/>
</dbReference>
<keyword evidence="2" id="KW-0238">DNA-binding</keyword>
<comment type="caution">
    <text evidence="5">The sequence shown here is derived from an EMBL/GenBank/DDBJ whole genome shotgun (WGS) entry which is preliminary data.</text>
</comment>
<dbReference type="CDD" id="cd00038">
    <property type="entry name" value="CAP_ED"/>
    <property type="match status" value="1"/>
</dbReference>
<proteinExistence type="predicted"/>
<sequence length="231" mass="25313">MNRLLAALTPHDRDRLTPHLKEVHLDRGRVLFEVGALIDHVYFPTGGIVSLVSLQEDGGSVETGAVGCEGIVAINCLLGDRISYNRAVVQLPGGAKFMPVAPFMEIWEESPSFRRVVMAFNHAFATLIFQSVACNTSHPAEVRLARWILMCLDRCGDGETVALTHEYLADMLGVGRPTITVVARTLQAAGLIRYSRGVITVLDRAGLEAASCECYWKVRDTFQRLLPGSFG</sequence>
<dbReference type="Gene3D" id="2.60.120.10">
    <property type="entry name" value="Jelly Rolls"/>
    <property type="match status" value="1"/>
</dbReference>
<keyword evidence="1" id="KW-0805">Transcription regulation</keyword>
<feature type="domain" description="HTH crp-type" evidence="4">
    <location>
        <begin position="138"/>
        <end position="205"/>
    </location>
</feature>
<dbReference type="InterPro" id="IPR050397">
    <property type="entry name" value="Env_Response_Regulators"/>
</dbReference>
<keyword evidence="3" id="KW-0804">Transcription</keyword>
<dbReference type="InterPro" id="IPR036388">
    <property type="entry name" value="WH-like_DNA-bd_sf"/>
</dbReference>
<gene>
    <name evidence="5" type="ORF">ACFOMD_08560</name>
</gene>
<dbReference type="EMBL" id="JBHRXV010000006">
    <property type="protein sequence ID" value="MFC3712619.1"/>
    <property type="molecule type" value="Genomic_DNA"/>
</dbReference>
<dbReference type="Pfam" id="PF13545">
    <property type="entry name" value="HTH_Crp_2"/>
    <property type="match status" value="1"/>
</dbReference>
<evidence type="ECO:0000313" key="5">
    <source>
        <dbReference type="EMBL" id="MFC3712619.1"/>
    </source>
</evidence>
<dbReference type="PANTHER" id="PTHR24567:SF74">
    <property type="entry name" value="HTH-TYPE TRANSCRIPTIONAL REGULATOR ARCR"/>
    <property type="match status" value="1"/>
</dbReference>
<name>A0ABV7XDB4_9SPHN</name>
<dbReference type="PANTHER" id="PTHR24567">
    <property type="entry name" value="CRP FAMILY TRANSCRIPTIONAL REGULATORY PROTEIN"/>
    <property type="match status" value="1"/>
</dbReference>
<dbReference type="SMART" id="SM00419">
    <property type="entry name" value="HTH_CRP"/>
    <property type="match status" value="1"/>
</dbReference>
<dbReference type="SUPFAM" id="SSF51206">
    <property type="entry name" value="cAMP-binding domain-like"/>
    <property type="match status" value="1"/>
</dbReference>
<dbReference type="InterPro" id="IPR014710">
    <property type="entry name" value="RmlC-like_jellyroll"/>
</dbReference>
<dbReference type="Gene3D" id="1.10.10.10">
    <property type="entry name" value="Winged helix-like DNA-binding domain superfamily/Winged helix DNA-binding domain"/>
    <property type="match status" value="1"/>
</dbReference>